<gene>
    <name evidence="22" type="ORF">SAMN05216559_3050</name>
</gene>
<feature type="transmembrane region" description="Helical" evidence="18">
    <location>
        <begin position="180"/>
        <end position="200"/>
    </location>
</feature>
<feature type="transmembrane region" description="Helical" evidence="18">
    <location>
        <begin position="221"/>
        <end position="238"/>
    </location>
</feature>
<keyword evidence="11" id="KW-0460">Magnesium</keyword>
<dbReference type="InterPro" id="IPR048307">
    <property type="entry name" value="STT3_N"/>
</dbReference>
<sequence length="1034" mass="112950">MSQWRGRLEENPELESAADWVTANYHIPVVALLLAFMLWNRLRSVSNFVVDGEVLFHGNDAWYHYRSVSYTVRNWPATMPFDPWTYFPYGNASGQFGTLFDQIIATAALVVGLGSPSDQTVAMTVLVAPAFFAAAAGIPTYVIGRRLGGRLGGITAVTVLAFSVGSFFNRSRVGFADHHVAEALFQTLGILAVMVAITAAHREKPIYEQVVERDFDTLRPTLLWSALAGFAITLYLWVWPFGVLLIGIVGVFLLVQMCLEVLRGESPEHTAFAGAVMLAVTGVTILPSTQTATLTATDHSILHPLLAFAVAGGCVFMAWLAREWEDRDLDRTLYPVSVGGIVGGLVLLTWLVLPGVFDYFVNQLLRIFGLGFTTSEAGGTVGEVQPLVNWERQGLGYGIQQLFDAYGFALFLGFLGGLVVLARHVWDDHIPAEQLLVVVWLALMTATTFTQARFQYYLVFPVAVLTGYAVSIVVGWIDLELDGDVTNIEAYQALTIVAILLVILVPIAPTAVAAGSPDQGFNHPDGDIRAWSEGLGWMEENTPEEGAFNGSDSNLDYYGTYSKTDDYDYARGEYGVLSWWDYGHWITTIGERIPNANPFQQGATTAANFLVAPNETQANDVLDEMDEDDAKTRYVVIDYKMVDTYSNYRGKFFAPTQFYDEGDVTLSDYTQRIYYNLQNGAYFRLQSQEFYNTTAVRLYQHHGSAVEPEPYVIDWSPTQVQNGATVNAVPPQEPNSSTIRQFDSMADARAYVANDSTAQIGGIGGKPSQRVEAMEHYRLVGASERSATTSNNYNRGLLSTALALFGNQGAVTEVQNRADCNSDVALPQGDGSYACLSQGAADFLQPTEPRWTKVFERVPGATIEGTGPADTTVRGQVEMQMPGSDETFTYHQVAETDENGEFTMTVPYSTTGYDEWGPDEGHTNVSVRANSSYQFQTATQADNGTVYSWSGTTDVTEGQVIGKDDSVSTVDMERSELFNPNEQGNESDGSENVTAGNETDGSDGDSTTDTTGDETTESGTDGNTTGSLVAVPRD</sequence>
<evidence type="ECO:0000256" key="8">
    <source>
        <dbReference type="ARBA" id="ARBA00022679"/>
    </source>
</evidence>
<feature type="transmembrane region" description="Helical" evidence="18">
    <location>
        <begin position="491"/>
        <end position="514"/>
    </location>
</feature>
<dbReference type="Proteomes" id="UP000199062">
    <property type="component" value="Unassembled WGS sequence"/>
</dbReference>
<reference evidence="22 23" key="1">
    <citation type="submission" date="2016-10" db="EMBL/GenBank/DDBJ databases">
        <authorList>
            <person name="de Groot N.N."/>
        </authorList>
    </citation>
    <scope>NUCLEOTIDE SEQUENCE [LARGE SCALE GENOMIC DNA]</scope>
    <source>
        <strain evidence="22 23">CGMCC 1.10457</strain>
    </source>
</reference>
<dbReference type="GO" id="GO:0004576">
    <property type="term" value="F:oligosaccharyl transferase activity"/>
    <property type="evidence" value="ECO:0007669"/>
    <property type="project" value="InterPro"/>
</dbReference>
<evidence type="ECO:0000256" key="3">
    <source>
        <dbReference type="ARBA" id="ARBA00004651"/>
    </source>
</evidence>
<keyword evidence="14" id="KW-0464">Manganese</keyword>
<dbReference type="OrthoDB" id="82393at2157"/>
<evidence type="ECO:0000256" key="10">
    <source>
        <dbReference type="ARBA" id="ARBA00022723"/>
    </source>
</evidence>
<dbReference type="Gene3D" id="3.40.50.12610">
    <property type="match status" value="1"/>
</dbReference>
<dbReference type="InterPro" id="IPR054479">
    <property type="entry name" value="AglB-like_core"/>
</dbReference>
<evidence type="ECO:0000256" key="11">
    <source>
        <dbReference type="ARBA" id="ARBA00022842"/>
    </source>
</evidence>
<accession>A0A1I6LSS3</accession>
<organism evidence="22 23">
    <name type="scientific">Halomicrobium zhouii</name>
    <dbReference type="NCBI Taxonomy" id="767519"/>
    <lineage>
        <taxon>Archaea</taxon>
        <taxon>Methanobacteriati</taxon>
        <taxon>Methanobacteriota</taxon>
        <taxon>Stenosarchaea group</taxon>
        <taxon>Halobacteria</taxon>
        <taxon>Halobacteriales</taxon>
        <taxon>Haloarculaceae</taxon>
        <taxon>Halomicrobium</taxon>
    </lineage>
</organism>
<dbReference type="Gene3D" id="2.60.40.3390">
    <property type="match status" value="1"/>
</dbReference>
<name>A0A1I6LSS3_9EURY</name>
<feature type="transmembrane region" description="Helical" evidence="18">
    <location>
        <begin position="301"/>
        <end position="321"/>
    </location>
</feature>
<comment type="subcellular location">
    <subcellularLocation>
        <location evidence="3">Cell membrane</location>
        <topology evidence="3">Multi-pass membrane protein</topology>
    </subcellularLocation>
</comment>
<feature type="transmembrane region" description="Helical" evidence="18">
    <location>
        <begin position="405"/>
        <end position="422"/>
    </location>
</feature>
<feature type="compositionally biased region" description="Polar residues" evidence="17">
    <location>
        <begin position="978"/>
        <end position="995"/>
    </location>
</feature>
<comment type="cofactor">
    <cofactor evidence="1">
        <name>Mn(2+)</name>
        <dbReference type="ChEBI" id="CHEBI:29035"/>
    </cofactor>
</comment>
<evidence type="ECO:0000256" key="2">
    <source>
        <dbReference type="ARBA" id="ARBA00001946"/>
    </source>
</evidence>
<evidence type="ECO:0000256" key="1">
    <source>
        <dbReference type="ARBA" id="ARBA00001936"/>
    </source>
</evidence>
<dbReference type="GO" id="GO:0005886">
    <property type="term" value="C:plasma membrane"/>
    <property type="evidence" value="ECO:0007669"/>
    <property type="project" value="UniProtKB-SubCell"/>
</dbReference>
<dbReference type="Pfam" id="PF18079">
    <property type="entry name" value="AglB_L1"/>
    <property type="match status" value="1"/>
</dbReference>
<dbReference type="RefSeq" id="WP_089817397.1">
    <property type="nucleotide sequence ID" value="NZ_FOZK01000003.1"/>
</dbReference>
<evidence type="ECO:0000256" key="18">
    <source>
        <dbReference type="SAM" id="Phobius"/>
    </source>
</evidence>
<evidence type="ECO:0000256" key="15">
    <source>
        <dbReference type="ARBA" id="ARBA00030679"/>
    </source>
</evidence>
<dbReference type="EMBL" id="FOZK01000003">
    <property type="protein sequence ID" value="SFS06513.1"/>
    <property type="molecule type" value="Genomic_DNA"/>
</dbReference>
<evidence type="ECO:0000256" key="7">
    <source>
        <dbReference type="ARBA" id="ARBA00022676"/>
    </source>
</evidence>
<evidence type="ECO:0000313" key="22">
    <source>
        <dbReference type="EMBL" id="SFS06513.1"/>
    </source>
</evidence>
<comment type="catalytic activity">
    <reaction evidence="16">
        <text>an archaeal dolichyl phosphooligosaccharide + [protein]-L-asparagine = an archaeal dolichyl phosphate + a glycoprotein with the oligosaccharide chain attached by N-beta-D-glycosyl linkage to a protein L-asparagine.</text>
        <dbReference type="EC" id="2.4.99.21"/>
    </reaction>
</comment>
<evidence type="ECO:0000256" key="9">
    <source>
        <dbReference type="ARBA" id="ARBA00022692"/>
    </source>
</evidence>
<proteinExistence type="inferred from homology"/>
<keyword evidence="9 18" id="KW-0812">Transmembrane</keyword>
<feature type="transmembrane region" description="Helical" evidence="18">
    <location>
        <begin position="269"/>
        <end position="289"/>
    </location>
</feature>
<feature type="domain" description="AglB-like core" evidence="21">
    <location>
        <begin position="530"/>
        <end position="641"/>
    </location>
</feature>
<dbReference type="PANTHER" id="PTHR13872:SF1">
    <property type="entry name" value="DOLICHYL-DIPHOSPHOOLIGOSACCHARIDE--PROTEIN GLYCOSYLTRANSFERASE SUBUNIT STT3B"/>
    <property type="match status" value="1"/>
</dbReference>
<evidence type="ECO:0000259" key="20">
    <source>
        <dbReference type="Pfam" id="PF18079"/>
    </source>
</evidence>
<dbReference type="UniPathway" id="UPA00378"/>
<comment type="pathway">
    <text evidence="4">Protein modification; protein glycosylation.</text>
</comment>
<dbReference type="Pfam" id="PF22627">
    <property type="entry name" value="AglB_core-like"/>
    <property type="match status" value="1"/>
</dbReference>
<dbReference type="PANTHER" id="PTHR13872">
    <property type="entry name" value="DOLICHYL-DIPHOSPHOOLIGOSACCHARIDE--PROTEIN GLYCOSYLTRANSFERASE SUBUNIT"/>
    <property type="match status" value="1"/>
</dbReference>
<feature type="compositionally biased region" description="Low complexity" evidence="17">
    <location>
        <begin position="1017"/>
        <end position="1027"/>
    </location>
</feature>
<dbReference type="Pfam" id="PF02516">
    <property type="entry name" value="STT3"/>
    <property type="match status" value="1"/>
</dbReference>
<dbReference type="EC" id="2.4.99.21" evidence="6"/>
<keyword evidence="10" id="KW-0479">Metal-binding</keyword>
<evidence type="ECO:0000256" key="13">
    <source>
        <dbReference type="ARBA" id="ARBA00023136"/>
    </source>
</evidence>
<feature type="transmembrane region" description="Helical" evidence="18">
    <location>
        <begin position="434"/>
        <end position="452"/>
    </location>
</feature>
<feature type="transmembrane region" description="Helical" evidence="18">
    <location>
        <begin position="244"/>
        <end position="262"/>
    </location>
</feature>
<comment type="similarity">
    <text evidence="5">Belongs to the STT3 family.</text>
</comment>
<keyword evidence="12 18" id="KW-1133">Transmembrane helix</keyword>
<feature type="transmembrane region" description="Helical" evidence="18">
    <location>
        <begin position="151"/>
        <end position="168"/>
    </location>
</feature>
<keyword evidence="13 18" id="KW-0472">Membrane</keyword>
<dbReference type="InterPro" id="IPR003674">
    <property type="entry name" value="Oligo_trans_STT3"/>
</dbReference>
<dbReference type="NCBIfam" id="TIGR04154">
    <property type="entry name" value="archaeo_STT3"/>
    <property type="match status" value="1"/>
</dbReference>
<comment type="cofactor">
    <cofactor evidence="2">
        <name>Mg(2+)</name>
        <dbReference type="ChEBI" id="CHEBI:18420"/>
    </cofactor>
</comment>
<dbReference type="InterPro" id="IPR041154">
    <property type="entry name" value="AglB_P1"/>
</dbReference>
<evidence type="ECO:0000256" key="6">
    <source>
        <dbReference type="ARBA" id="ARBA00012602"/>
    </source>
</evidence>
<evidence type="ECO:0000256" key="12">
    <source>
        <dbReference type="ARBA" id="ARBA00022989"/>
    </source>
</evidence>
<feature type="transmembrane region" description="Helical" evidence="18">
    <location>
        <begin position="20"/>
        <end position="39"/>
    </location>
</feature>
<feature type="domain" description="Archaeal glycosylation protein B peripheral" evidence="20">
    <location>
        <begin position="860"/>
        <end position="946"/>
    </location>
</feature>
<dbReference type="AlphaFoldDB" id="A0A1I6LSS3"/>
<keyword evidence="23" id="KW-1185">Reference proteome</keyword>
<evidence type="ECO:0000313" key="23">
    <source>
        <dbReference type="Proteomes" id="UP000199062"/>
    </source>
</evidence>
<feature type="transmembrane region" description="Helical" evidence="18">
    <location>
        <begin position="333"/>
        <end position="353"/>
    </location>
</feature>
<keyword evidence="7" id="KW-0328">Glycosyltransferase</keyword>
<feature type="domain" description="Oligosaccharyl transferase STT3 N-terminal" evidence="19">
    <location>
        <begin position="49"/>
        <end position="471"/>
    </location>
</feature>
<feature type="region of interest" description="Disordered" evidence="17">
    <location>
        <begin position="977"/>
        <end position="1034"/>
    </location>
</feature>
<evidence type="ECO:0000259" key="21">
    <source>
        <dbReference type="Pfam" id="PF22627"/>
    </source>
</evidence>
<evidence type="ECO:0000256" key="17">
    <source>
        <dbReference type="SAM" id="MobiDB-lite"/>
    </source>
</evidence>
<protein>
    <recommendedName>
        <fullName evidence="6">dolichyl-phosphooligosaccharide-protein glycotransferase</fullName>
        <ecNumber evidence="6">2.4.99.21</ecNumber>
    </recommendedName>
    <alternativeName>
        <fullName evidence="15">Oligosaccharyl transferase</fullName>
    </alternativeName>
</protein>
<evidence type="ECO:0000259" key="19">
    <source>
        <dbReference type="Pfam" id="PF02516"/>
    </source>
</evidence>
<evidence type="ECO:0000256" key="14">
    <source>
        <dbReference type="ARBA" id="ARBA00023211"/>
    </source>
</evidence>
<evidence type="ECO:0000256" key="5">
    <source>
        <dbReference type="ARBA" id="ARBA00010810"/>
    </source>
</evidence>
<feature type="transmembrane region" description="Helical" evidence="18">
    <location>
        <begin position="121"/>
        <end position="144"/>
    </location>
</feature>
<evidence type="ECO:0000256" key="16">
    <source>
        <dbReference type="ARBA" id="ARBA00034066"/>
    </source>
</evidence>
<feature type="compositionally biased region" description="Low complexity" evidence="17">
    <location>
        <begin position="996"/>
        <end position="1010"/>
    </location>
</feature>
<keyword evidence="8 22" id="KW-0808">Transferase</keyword>
<dbReference type="STRING" id="767519.SAMN05216559_3050"/>
<dbReference type="InterPro" id="IPR026410">
    <property type="entry name" value="OlisacTrfase_arch"/>
</dbReference>
<feature type="transmembrane region" description="Helical" evidence="18">
    <location>
        <begin position="458"/>
        <end position="479"/>
    </location>
</feature>
<dbReference type="GO" id="GO:0046872">
    <property type="term" value="F:metal ion binding"/>
    <property type="evidence" value="ECO:0007669"/>
    <property type="project" value="UniProtKB-KW"/>
</dbReference>
<evidence type="ECO:0000256" key="4">
    <source>
        <dbReference type="ARBA" id="ARBA00004922"/>
    </source>
</evidence>